<feature type="region of interest" description="Disordered" evidence="1">
    <location>
        <begin position="201"/>
        <end position="220"/>
    </location>
</feature>
<protein>
    <submittedName>
        <fullName evidence="2">Uncharacterized protein</fullName>
    </submittedName>
</protein>
<dbReference type="EMBL" id="SJPG01000001">
    <property type="protein sequence ID" value="TWT60142.1"/>
    <property type="molecule type" value="Genomic_DNA"/>
</dbReference>
<accession>A0A5C5XDZ6</accession>
<evidence type="ECO:0000313" key="3">
    <source>
        <dbReference type="Proteomes" id="UP000316095"/>
    </source>
</evidence>
<dbReference type="Proteomes" id="UP000316095">
    <property type="component" value="Unassembled WGS sequence"/>
</dbReference>
<dbReference type="OrthoDB" id="207753at2"/>
<feature type="compositionally biased region" description="Basic and acidic residues" evidence="1">
    <location>
        <begin position="201"/>
        <end position="210"/>
    </location>
</feature>
<proteinExistence type="predicted"/>
<gene>
    <name evidence="2" type="ORF">Pan54_08560</name>
</gene>
<feature type="region of interest" description="Disordered" evidence="1">
    <location>
        <begin position="1"/>
        <end position="165"/>
    </location>
</feature>
<dbReference type="RefSeq" id="WP_146502295.1">
    <property type="nucleotide sequence ID" value="NZ_SJPG01000001.1"/>
</dbReference>
<organism evidence="2 3">
    <name type="scientific">Rubinisphaera italica</name>
    <dbReference type="NCBI Taxonomy" id="2527969"/>
    <lineage>
        <taxon>Bacteria</taxon>
        <taxon>Pseudomonadati</taxon>
        <taxon>Planctomycetota</taxon>
        <taxon>Planctomycetia</taxon>
        <taxon>Planctomycetales</taxon>
        <taxon>Planctomycetaceae</taxon>
        <taxon>Rubinisphaera</taxon>
    </lineage>
</organism>
<dbReference type="AlphaFoldDB" id="A0A5C5XDZ6"/>
<feature type="compositionally biased region" description="Polar residues" evidence="1">
    <location>
        <begin position="85"/>
        <end position="106"/>
    </location>
</feature>
<feature type="compositionally biased region" description="Acidic residues" evidence="1">
    <location>
        <begin position="28"/>
        <end position="59"/>
    </location>
</feature>
<keyword evidence="3" id="KW-1185">Reference proteome</keyword>
<evidence type="ECO:0000313" key="2">
    <source>
        <dbReference type="EMBL" id="TWT60142.1"/>
    </source>
</evidence>
<name>A0A5C5XDZ6_9PLAN</name>
<feature type="compositionally biased region" description="Basic and acidic residues" evidence="1">
    <location>
        <begin position="10"/>
        <end position="27"/>
    </location>
</feature>
<comment type="caution">
    <text evidence="2">The sequence shown here is derived from an EMBL/GenBank/DDBJ whole genome shotgun (WGS) entry which is preliminary data.</text>
</comment>
<sequence length="469" mass="51849">MPNDDFDLSFLHDNKASDSAIEQKKEVEESEESNENQESSSDEDVVDEDVNESSEEVEAAEAPPEKKSGSDSGTSLSWMDGPQLYQDSDSGTRFASALGSDSSTGESLFDEKPAESAEAPVEEEAQVTEDTIEAAEDVAKLEDEKEESSPADLDETEVISQEEPKVDLEETIADTPEATIAPAKVEEVAASVDQDEVVEVKPVTKPDNQKVKKPKTSKSKQTTTVPKLQFTILVSYASAVTLICAYLIMQSYSGKPHDLESLPDLKPPMQDDQIAYRLVPEAATLPPGHELELGESRRYGNLIVTPLRVEKGTLRFEHYTGDPARKRESVPQVLKLWVKFENVSKDQSFSPLDRKILLTRIVDSNNRTQLRSNQFLCPAGSKGDLKNTFLLYDLEEYGDWNFAGMQDDPVLKPGETMEAYIPASPDAAGELDGAAVWRLQFRKGYNPKSKRGVTTLIEVKFNKNEIESA</sequence>
<reference evidence="2 3" key="1">
    <citation type="submission" date="2019-02" db="EMBL/GenBank/DDBJ databases">
        <title>Deep-cultivation of Planctomycetes and their phenomic and genomic characterization uncovers novel biology.</title>
        <authorList>
            <person name="Wiegand S."/>
            <person name="Jogler M."/>
            <person name="Boedeker C."/>
            <person name="Pinto D."/>
            <person name="Vollmers J."/>
            <person name="Rivas-Marin E."/>
            <person name="Kohn T."/>
            <person name="Peeters S.H."/>
            <person name="Heuer A."/>
            <person name="Rast P."/>
            <person name="Oberbeckmann S."/>
            <person name="Bunk B."/>
            <person name="Jeske O."/>
            <person name="Meyerdierks A."/>
            <person name="Storesund J.E."/>
            <person name="Kallscheuer N."/>
            <person name="Luecker S."/>
            <person name="Lage O.M."/>
            <person name="Pohl T."/>
            <person name="Merkel B.J."/>
            <person name="Hornburger P."/>
            <person name="Mueller R.-W."/>
            <person name="Bruemmer F."/>
            <person name="Labrenz M."/>
            <person name="Spormann A.M."/>
            <person name="Op Den Camp H."/>
            <person name="Overmann J."/>
            <person name="Amann R."/>
            <person name="Jetten M.S.M."/>
            <person name="Mascher T."/>
            <person name="Medema M.H."/>
            <person name="Devos D.P."/>
            <person name="Kaster A.-K."/>
            <person name="Ovreas L."/>
            <person name="Rohde M."/>
            <person name="Galperin M.Y."/>
            <person name="Jogler C."/>
        </authorList>
    </citation>
    <scope>NUCLEOTIDE SEQUENCE [LARGE SCALE GENOMIC DNA]</scope>
    <source>
        <strain evidence="2 3">Pan54</strain>
    </source>
</reference>
<evidence type="ECO:0000256" key="1">
    <source>
        <dbReference type="SAM" id="MobiDB-lite"/>
    </source>
</evidence>
<feature type="compositionally biased region" description="Acidic residues" evidence="1">
    <location>
        <begin position="120"/>
        <end position="136"/>
    </location>
</feature>